<dbReference type="AlphaFoldDB" id="A0A6A6T1Q4"/>
<dbReference type="OrthoDB" id="5958943at2759"/>
<feature type="compositionally biased region" description="Polar residues" evidence="1">
    <location>
        <begin position="125"/>
        <end position="156"/>
    </location>
</feature>
<dbReference type="InterPro" id="IPR036864">
    <property type="entry name" value="Zn2-C6_fun-type_DNA-bd_sf"/>
</dbReference>
<feature type="region of interest" description="Disordered" evidence="1">
    <location>
        <begin position="225"/>
        <end position="260"/>
    </location>
</feature>
<reference evidence="2" key="1">
    <citation type="journal article" date="2020" name="Stud. Mycol.">
        <title>101 Dothideomycetes genomes: a test case for predicting lifestyles and emergence of pathogens.</title>
        <authorList>
            <person name="Haridas S."/>
            <person name="Albert R."/>
            <person name="Binder M."/>
            <person name="Bloem J."/>
            <person name="Labutti K."/>
            <person name="Salamov A."/>
            <person name="Andreopoulos B."/>
            <person name="Baker S."/>
            <person name="Barry K."/>
            <person name="Bills G."/>
            <person name="Bluhm B."/>
            <person name="Cannon C."/>
            <person name="Castanera R."/>
            <person name="Culley D."/>
            <person name="Daum C."/>
            <person name="Ezra D."/>
            <person name="Gonzalez J."/>
            <person name="Henrissat B."/>
            <person name="Kuo A."/>
            <person name="Liang C."/>
            <person name="Lipzen A."/>
            <person name="Lutzoni F."/>
            <person name="Magnuson J."/>
            <person name="Mondo S."/>
            <person name="Nolan M."/>
            <person name="Ohm R."/>
            <person name="Pangilinan J."/>
            <person name="Park H.-J."/>
            <person name="Ramirez L."/>
            <person name="Alfaro M."/>
            <person name="Sun H."/>
            <person name="Tritt A."/>
            <person name="Yoshinaga Y."/>
            <person name="Zwiers L.-H."/>
            <person name="Turgeon B."/>
            <person name="Goodwin S."/>
            <person name="Spatafora J."/>
            <person name="Crous P."/>
            <person name="Grigoriev I."/>
        </authorList>
    </citation>
    <scope>NUCLEOTIDE SEQUENCE</scope>
    <source>
        <strain evidence="2">CBS 122681</strain>
    </source>
</reference>
<protein>
    <submittedName>
        <fullName evidence="2">Uncharacterized protein</fullName>
    </submittedName>
</protein>
<dbReference type="GO" id="GO:0008270">
    <property type="term" value="F:zinc ion binding"/>
    <property type="evidence" value="ECO:0007669"/>
    <property type="project" value="InterPro"/>
</dbReference>
<keyword evidence="3" id="KW-1185">Reference proteome</keyword>
<name>A0A6A6T1Q4_9PLEO</name>
<proteinExistence type="predicted"/>
<dbReference type="EMBL" id="MU004374">
    <property type="protein sequence ID" value="KAF2653816.1"/>
    <property type="molecule type" value="Genomic_DNA"/>
</dbReference>
<dbReference type="GO" id="GO:0000981">
    <property type="term" value="F:DNA-binding transcription factor activity, RNA polymerase II-specific"/>
    <property type="evidence" value="ECO:0007669"/>
    <property type="project" value="InterPro"/>
</dbReference>
<sequence length="944" mass="103977">MNFVDVQPKSFLDYAWTTPSSAPMSNVKPSKTSRKQNRCCDQCRKGKRACDAAILEDTLLDKPGSSGDNPTVFHYSDVFGPLAPCGNCEKTKKNCTFEWLRSQRVSQATPQPSAMPPAKRRRKSSSATTPQNGLDAKGQTQTTSAPQSTVVSDTATNGGGILPRIDPAELGVTFADFPTGSPAFDLPIASLIGFGSNNARHHDNEAGLETGSGCLDEVGEEEDVLMDHDSGKGSSLETCSEGMDDSPHSDGPPSLASYTTCNETIPTKSDVLVRMPRKRRRRSSSSGYSNGRVPYPSFLSANSFLASTNSTFLAESLLKVYHDSFENALSCWLTERTCPYSKDSEVSLANDAGPDWNRIYHRVFRLDRLAAPIRGRRLTFSEDKAAAKAINAAIFSFATQWAQSGQRSKARYPFHNDGSDERSRVFRGNAEVSSVCKDFDRTLQVAAWHEARQALQNAAEIESFRVVLAQIVFSLTQKPVTAEKVEAQPYGDPGLTPNDSPVPSDLDPADSFNGTTGVDECEDLLSRLNLTFDGEGPPVHLEQGLRLIHSLRSRMAMNSGMSLPSSRCAKKCKSSSERLDAGDRATVDLLFWLGIMFDTLSSAMHKRPLVVSDEDSDIYSNEPRTAEKVQNFDAGSVIATDTVNETTEGLWDDYLFARQRKRLHGYTVRWPCSYDQAAALLCDAAPVKVLLFRKVTRIQTLLSRNIRGARVERAIRAALDVYDHWGKLYAPFIGDCVEMYESLPSRIQSWCICLTGHWHLATLLLADLLEIIDASELSVASKRQERACANFVAKFREQNCRSLSDLARCACPHEDASFAKSGDFHFAVNKGALLTEPWTAVLIRAFATAGVVLLESESSLNPEVPDVLHQEDAFRRADDCVKALWYLGRKSDMALAAAKILGDALRQRRKGIEEKVNDMSSFLEAELWEGFEEMHGAFGVECVS</sequence>
<gene>
    <name evidence="2" type="ORF">K491DRAFT_705578</name>
</gene>
<evidence type="ECO:0000313" key="3">
    <source>
        <dbReference type="Proteomes" id="UP000799324"/>
    </source>
</evidence>
<evidence type="ECO:0000256" key="1">
    <source>
        <dbReference type="SAM" id="MobiDB-lite"/>
    </source>
</evidence>
<organism evidence="2 3">
    <name type="scientific">Lophiostoma macrostomum CBS 122681</name>
    <dbReference type="NCBI Taxonomy" id="1314788"/>
    <lineage>
        <taxon>Eukaryota</taxon>
        <taxon>Fungi</taxon>
        <taxon>Dikarya</taxon>
        <taxon>Ascomycota</taxon>
        <taxon>Pezizomycotina</taxon>
        <taxon>Dothideomycetes</taxon>
        <taxon>Pleosporomycetidae</taxon>
        <taxon>Pleosporales</taxon>
        <taxon>Lophiostomataceae</taxon>
        <taxon>Lophiostoma</taxon>
    </lineage>
</organism>
<feature type="region of interest" description="Disordered" evidence="1">
    <location>
        <begin position="104"/>
        <end position="160"/>
    </location>
</feature>
<evidence type="ECO:0000313" key="2">
    <source>
        <dbReference type="EMBL" id="KAF2653816.1"/>
    </source>
</evidence>
<accession>A0A6A6T1Q4</accession>
<dbReference type="Proteomes" id="UP000799324">
    <property type="component" value="Unassembled WGS sequence"/>
</dbReference>
<dbReference type="Gene3D" id="4.10.240.10">
    <property type="entry name" value="Zn(2)-C6 fungal-type DNA-binding domain"/>
    <property type="match status" value="1"/>
</dbReference>